<dbReference type="GO" id="GO:0043755">
    <property type="term" value="F:alpha-ribazole phosphatase activity"/>
    <property type="evidence" value="ECO:0007669"/>
    <property type="project" value="UniProtKB-UniRule"/>
</dbReference>
<dbReference type="Proteomes" id="UP000242958">
    <property type="component" value="Unassembled WGS sequence"/>
</dbReference>
<accession>A0A134CLM7</accession>
<evidence type="ECO:0000256" key="1">
    <source>
        <dbReference type="ARBA" id="ARBA00023152"/>
    </source>
</evidence>
<dbReference type="EMBL" id="NFMF01000012">
    <property type="protein sequence ID" value="PNH20720.1"/>
    <property type="molecule type" value="Genomic_DNA"/>
</dbReference>
<dbReference type="SUPFAM" id="SSF53254">
    <property type="entry name" value="Phosphoglycerate mutase-like"/>
    <property type="match status" value="1"/>
</dbReference>
<dbReference type="EMBL" id="LSDT01000002">
    <property type="protein sequence ID" value="KXB93120.1"/>
    <property type="molecule type" value="Genomic_DNA"/>
</dbReference>
<dbReference type="Gene3D" id="3.40.50.1240">
    <property type="entry name" value="Phosphoglycerate mutase-like"/>
    <property type="match status" value="1"/>
</dbReference>
<dbReference type="Proteomes" id="UP000070160">
    <property type="component" value="Unassembled WGS sequence"/>
</dbReference>
<dbReference type="AlphaFoldDB" id="A0A134CLM7"/>
<dbReference type="NCBIfam" id="TIGR03162">
    <property type="entry name" value="ribazole_cobC"/>
    <property type="match status" value="1"/>
</dbReference>
<reference evidence="7 9" key="3">
    <citation type="submission" date="2017-05" db="EMBL/GenBank/DDBJ databases">
        <authorList>
            <person name="Song R."/>
            <person name="Chenine A.L."/>
            <person name="Ruprecht R.M."/>
        </authorList>
    </citation>
    <scope>NUCLEOTIDE SEQUENCE [LARGE SCALE GENOMIC DNA]</scope>
    <source>
        <strain evidence="7 9">KA00229</strain>
    </source>
</reference>
<evidence type="ECO:0000313" key="9">
    <source>
        <dbReference type="Proteomes" id="UP000242958"/>
    </source>
</evidence>
<dbReference type="Pfam" id="PF00300">
    <property type="entry name" value="His_Phos_1"/>
    <property type="match status" value="1"/>
</dbReference>
<feature type="active site" description="Proton donor/acceptor" evidence="4">
    <location>
        <position position="82"/>
    </location>
</feature>
<gene>
    <name evidence="7" type="ORF">CAL30_07160</name>
    <name evidence="6" type="ORF">HMPREF3182_00036</name>
</gene>
<dbReference type="PANTHER" id="PTHR48100:SF1">
    <property type="entry name" value="HISTIDINE PHOSPHATASE FAMILY PROTEIN-RELATED"/>
    <property type="match status" value="1"/>
</dbReference>
<dbReference type="STRING" id="1588748.HMPREF3182_00036"/>
<reference evidence="6" key="2">
    <citation type="submission" date="2016-01" db="EMBL/GenBank/DDBJ databases">
        <authorList>
            <person name="Oliw E.H."/>
        </authorList>
    </citation>
    <scope>NUCLEOTIDE SEQUENCE [LARGE SCALE GENOMIC DNA]</scope>
    <source>
        <strain evidence="6">KA00182</strain>
    </source>
</reference>
<keyword evidence="1" id="KW-0324">Glycolysis</keyword>
<dbReference type="InterPro" id="IPR050275">
    <property type="entry name" value="PGM_Phosphatase"/>
</dbReference>
<dbReference type="PATRIC" id="fig|1588748.3.peg.36"/>
<dbReference type="GO" id="GO:0009236">
    <property type="term" value="P:cobalamin biosynthetic process"/>
    <property type="evidence" value="ECO:0007669"/>
    <property type="project" value="UniProtKB-UniRule"/>
</dbReference>
<evidence type="ECO:0000256" key="2">
    <source>
        <dbReference type="ARBA" id="ARBA00023235"/>
    </source>
</evidence>
<dbReference type="PANTHER" id="PTHR48100">
    <property type="entry name" value="BROAD-SPECIFICITY PHOSPHATASE YOR283W-RELATED"/>
    <property type="match status" value="1"/>
</dbReference>
<dbReference type="InterPro" id="IPR029033">
    <property type="entry name" value="His_PPase_superfam"/>
</dbReference>
<name>A0A134CLM7_9FIRM</name>
<evidence type="ECO:0000313" key="7">
    <source>
        <dbReference type="EMBL" id="PNH20720.1"/>
    </source>
</evidence>
<dbReference type="InterPro" id="IPR013078">
    <property type="entry name" value="His_Pase_superF_clade-1"/>
</dbReference>
<keyword evidence="8" id="KW-1185">Reference proteome</keyword>
<accession>A0A2J8B7J5</accession>
<dbReference type="InterPro" id="IPR001345">
    <property type="entry name" value="PG/BPGM_mutase_AS"/>
</dbReference>
<evidence type="ECO:0000256" key="5">
    <source>
        <dbReference type="PIRSR" id="PIRSR613078-2"/>
    </source>
</evidence>
<feature type="active site" description="Tele-phosphohistidine intermediate" evidence="4">
    <location>
        <position position="9"/>
    </location>
</feature>
<comment type="caution">
    <text evidence="6">The sequence shown here is derived from an EMBL/GenBank/DDBJ whole genome shotgun (WGS) entry which is preliminary data.</text>
</comment>
<proteinExistence type="predicted"/>
<evidence type="ECO:0000313" key="6">
    <source>
        <dbReference type="EMBL" id="KXB93120.1"/>
    </source>
</evidence>
<feature type="binding site" evidence="5">
    <location>
        <begin position="8"/>
        <end position="15"/>
    </location>
    <ligand>
        <name>substrate</name>
    </ligand>
</feature>
<keyword evidence="2" id="KW-0413">Isomerase</keyword>
<dbReference type="GO" id="GO:0005737">
    <property type="term" value="C:cytoplasm"/>
    <property type="evidence" value="ECO:0007669"/>
    <property type="project" value="TreeGrafter"/>
</dbReference>
<dbReference type="PROSITE" id="PS00175">
    <property type="entry name" value="PG_MUTASE"/>
    <property type="match status" value="1"/>
</dbReference>
<dbReference type="EC" id="3.1.3.73" evidence="3"/>
<dbReference type="CDD" id="cd07067">
    <property type="entry name" value="HP_PGM_like"/>
    <property type="match status" value="1"/>
</dbReference>
<dbReference type="SMART" id="SM00855">
    <property type="entry name" value="PGAM"/>
    <property type="match status" value="1"/>
</dbReference>
<dbReference type="RefSeq" id="WP_007392866.1">
    <property type="nucleotide sequence ID" value="NZ_KQ960925.1"/>
</dbReference>
<evidence type="ECO:0000256" key="4">
    <source>
        <dbReference type="PIRSR" id="PIRSR613078-1"/>
    </source>
</evidence>
<dbReference type="InterPro" id="IPR017578">
    <property type="entry name" value="Ribazole_CobC"/>
</dbReference>
<evidence type="ECO:0000256" key="3">
    <source>
        <dbReference type="NCBIfam" id="TIGR03162"/>
    </source>
</evidence>
<evidence type="ECO:0000313" key="8">
    <source>
        <dbReference type="Proteomes" id="UP000070160"/>
    </source>
</evidence>
<feature type="binding site" evidence="5">
    <location>
        <position position="58"/>
    </location>
    <ligand>
        <name>substrate</name>
    </ligand>
</feature>
<reference evidence="8" key="1">
    <citation type="submission" date="2016-01" db="EMBL/GenBank/DDBJ databases">
        <authorList>
            <person name="Mitreva M."/>
            <person name="Pepin K.H."/>
            <person name="Mihindukulasuriya K.A."/>
            <person name="Fulton R."/>
            <person name="Fronick C."/>
            <person name="O'Laughlin M."/>
            <person name="Miner T."/>
            <person name="Herter B."/>
            <person name="Rosa B.A."/>
            <person name="Cordes M."/>
            <person name="Tomlinson C."/>
            <person name="Wollam A."/>
            <person name="Palsikar V.B."/>
            <person name="Mardis E.R."/>
            <person name="Wilson R.K."/>
        </authorList>
    </citation>
    <scope>NUCLEOTIDE SEQUENCE [LARGE SCALE GENOMIC DNA]</scope>
    <source>
        <strain evidence="8">KA00182</strain>
    </source>
</reference>
<organism evidence="6 8">
    <name type="scientific">Megasphaera hutchinsoni</name>
    <dbReference type="NCBI Taxonomy" id="1588748"/>
    <lineage>
        <taxon>Bacteria</taxon>
        <taxon>Bacillati</taxon>
        <taxon>Bacillota</taxon>
        <taxon>Negativicutes</taxon>
        <taxon>Veillonellales</taxon>
        <taxon>Veillonellaceae</taxon>
        <taxon>Megasphaera</taxon>
    </lineage>
</organism>
<protein>
    <recommendedName>
        <fullName evidence="3">Alpha-ribazole phosphatase</fullName>
        <ecNumber evidence="3">3.1.3.73</ecNumber>
    </recommendedName>
</protein>
<sequence length="217" mass="24685">MIRLYLVRHGETDGNVNRWYQGTTDIPLNERGRAQAKALSHYFASIPFTAIYSSTLSRAKETAEIVAAPHGLKVQPYAELSEINFGAWEGHTYEEIQQLWPGEIDAFYRSHGTQRATGGESFCDVKERTVAKIHELMQQHHDGDQVMIASHGASIRCMLFGLLDLEMSRIWRFQQYNTAYNIIEYYGQRNVATLINGIAHLEGTTGCQTNWTNTNRL</sequence>